<organism evidence="2 3">
    <name type="scientific">Porphyromonas somerae</name>
    <dbReference type="NCBI Taxonomy" id="322095"/>
    <lineage>
        <taxon>Bacteria</taxon>
        <taxon>Pseudomonadati</taxon>
        <taxon>Bacteroidota</taxon>
        <taxon>Bacteroidia</taxon>
        <taxon>Bacteroidales</taxon>
        <taxon>Porphyromonadaceae</taxon>
        <taxon>Porphyromonas</taxon>
    </lineage>
</organism>
<feature type="signal peptide" evidence="1">
    <location>
        <begin position="1"/>
        <end position="32"/>
    </location>
</feature>
<dbReference type="InterPro" id="IPR021428">
    <property type="entry name" value="DUF3078"/>
</dbReference>
<reference evidence="3" key="1">
    <citation type="submission" date="2016-01" db="EMBL/GenBank/DDBJ databases">
        <authorList>
            <person name="Mitreva M."/>
            <person name="Pepin K.H."/>
            <person name="Mihindukulasuriya K.A."/>
            <person name="Fulton R."/>
            <person name="Fronick C."/>
            <person name="O'Laughlin M."/>
            <person name="Miner T."/>
            <person name="Herter B."/>
            <person name="Rosa B.A."/>
            <person name="Cordes M."/>
            <person name="Tomlinson C."/>
            <person name="Wollam A."/>
            <person name="Palsikar V.B."/>
            <person name="Mardis E.R."/>
            <person name="Wilson R.K."/>
        </authorList>
    </citation>
    <scope>NUCLEOTIDE SEQUENCE [LARGE SCALE GENOMIC DNA]</scope>
    <source>
        <strain evidence="3">KA00683</strain>
    </source>
</reference>
<dbReference type="Proteomes" id="UP000070224">
    <property type="component" value="Unassembled WGS sequence"/>
</dbReference>
<dbReference type="Pfam" id="PF11276">
    <property type="entry name" value="DUF3078"/>
    <property type="match status" value="1"/>
</dbReference>
<dbReference type="OrthoDB" id="1495718at2"/>
<keyword evidence="3" id="KW-1185">Reference proteome</keyword>
<evidence type="ECO:0000313" key="3">
    <source>
        <dbReference type="Proteomes" id="UP000070224"/>
    </source>
</evidence>
<name>A0A134B0F9_9PORP</name>
<dbReference type="STRING" id="322095.HMPREF3185_02063"/>
<evidence type="ECO:0008006" key="4">
    <source>
        <dbReference type="Google" id="ProtNLM"/>
    </source>
</evidence>
<gene>
    <name evidence="2" type="ORF">HMPREF3185_02063</name>
</gene>
<comment type="caution">
    <text evidence="2">The sequence shown here is derived from an EMBL/GenBank/DDBJ whole genome shotgun (WGS) entry which is preliminary data.</text>
</comment>
<accession>A0A134B0F9</accession>
<protein>
    <recommendedName>
        <fullName evidence="4">Outer membrane insertion signal domain protein</fullName>
    </recommendedName>
</protein>
<evidence type="ECO:0000256" key="1">
    <source>
        <dbReference type="SAM" id="SignalP"/>
    </source>
</evidence>
<sequence>MKSANATKTMLIRRHVLLLTLSSMSLAAPRLAAQQVQPTTDEVALQAFALDSLVAQGTDYYTPTPVSSPLLLELLAVAPSLSQQLLQYYQAGGTNPYQSTLPFISPTLRKKTTKSRLDFSPVSGIGLELPAPELSFLPPTSGPTLEHLPIDLSGLNSYSYGLRQRMLAHILPSRDGIGGREFSSKPKTLVLTRPSFESAERALSEYTKETPTLGIQLPQDLSLSVLQQRHWIPALESSIQFSQNHVSDNWYKGGASNLNLFMRTYFGLRYVTERVQWTNEIESKLNVYNAEKDSVHRYRIADDLLRLRSNYGLKAWNKMYYTIDAELRTQLLHSYLENKRSLQSDFLAPYTINVGLGMKYDYSMKSTRVYGRSFDLSINVAPLSYTFRATKDSHIDLGRHGLSPDKLWYQRIGSTIRANWQWRVNMNLTWTSRLYFNTSYQQVEAEWENTLDMALTRFFSTRLNLNLRYDDAVRPAPGWNKHLQYNELLSFGFNYRL</sequence>
<dbReference type="PATRIC" id="fig|322095.3.peg.2033"/>
<feature type="chain" id="PRO_5007461877" description="Outer membrane insertion signal domain protein" evidence="1">
    <location>
        <begin position="33"/>
        <end position="497"/>
    </location>
</feature>
<proteinExistence type="predicted"/>
<keyword evidence="1" id="KW-0732">Signal</keyword>
<dbReference type="AlphaFoldDB" id="A0A134B0F9"/>
<evidence type="ECO:0000313" key="2">
    <source>
        <dbReference type="EMBL" id="KXB73424.1"/>
    </source>
</evidence>
<dbReference type="EMBL" id="LSDK01000139">
    <property type="protein sequence ID" value="KXB73424.1"/>
    <property type="molecule type" value="Genomic_DNA"/>
</dbReference>